<organism evidence="2 3">
    <name type="scientific">Elsinoe ampelina</name>
    <dbReference type="NCBI Taxonomy" id="302913"/>
    <lineage>
        <taxon>Eukaryota</taxon>
        <taxon>Fungi</taxon>
        <taxon>Dikarya</taxon>
        <taxon>Ascomycota</taxon>
        <taxon>Pezizomycotina</taxon>
        <taxon>Dothideomycetes</taxon>
        <taxon>Dothideomycetidae</taxon>
        <taxon>Myriangiales</taxon>
        <taxon>Elsinoaceae</taxon>
        <taxon>Elsinoe</taxon>
    </lineage>
</organism>
<proteinExistence type="predicted"/>
<dbReference type="AlphaFoldDB" id="A0A6A6GB97"/>
<keyword evidence="1" id="KW-0812">Transmembrane</keyword>
<name>A0A6A6GB97_9PEZI</name>
<feature type="transmembrane region" description="Helical" evidence="1">
    <location>
        <begin position="21"/>
        <end position="41"/>
    </location>
</feature>
<protein>
    <submittedName>
        <fullName evidence="2">Uncharacterized protein</fullName>
    </submittedName>
</protein>
<evidence type="ECO:0000256" key="1">
    <source>
        <dbReference type="SAM" id="Phobius"/>
    </source>
</evidence>
<evidence type="ECO:0000313" key="3">
    <source>
        <dbReference type="Proteomes" id="UP000799538"/>
    </source>
</evidence>
<gene>
    <name evidence="2" type="ORF">BDZ85DRAFT_281878</name>
</gene>
<dbReference type="OrthoDB" id="10508425at2759"/>
<evidence type="ECO:0000313" key="2">
    <source>
        <dbReference type="EMBL" id="KAF2222833.1"/>
    </source>
</evidence>
<dbReference type="EMBL" id="ML992507">
    <property type="protein sequence ID" value="KAF2222833.1"/>
    <property type="molecule type" value="Genomic_DNA"/>
</dbReference>
<sequence>MNSLQARQTHQHEADDKLKHRWTLTAILSCVVAGPINIYLMSFQHGTLFVSNKRARHALSPRLVPQTWSCRGVGHTRLSRTRVRRGVLTNKTIIEARANPHHRLKPRLRPKVIHSDKLKFAMALRIHPSFITSLPAPVSATAVPEPRSLPNSLSSLDLILDLKPLSDRLEARPPSRTQLLMQPPTRT</sequence>
<keyword evidence="3" id="KW-1185">Reference proteome</keyword>
<reference evidence="3" key="1">
    <citation type="journal article" date="2020" name="Stud. Mycol.">
        <title>101 Dothideomycetes genomes: A test case for predicting lifestyles and emergence of pathogens.</title>
        <authorList>
            <person name="Haridas S."/>
            <person name="Albert R."/>
            <person name="Binder M."/>
            <person name="Bloem J."/>
            <person name="LaButti K."/>
            <person name="Salamov A."/>
            <person name="Andreopoulos B."/>
            <person name="Baker S."/>
            <person name="Barry K."/>
            <person name="Bills G."/>
            <person name="Bluhm B."/>
            <person name="Cannon C."/>
            <person name="Castanera R."/>
            <person name="Culley D."/>
            <person name="Daum C."/>
            <person name="Ezra D."/>
            <person name="Gonzalez J."/>
            <person name="Henrissat B."/>
            <person name="Kuo A."/>
            <person name="Liang C."/>
            <person name="Lipzen A."/>
            <person name="Lutzoni F."/>
            <person name="Magnuson J."/>
            <person name="Mondo S."/>
            <person name="Nolan M."/>
            <person name="Ohm R."/>
            <person name="Pangilinan J."/>
            <person name="Park H.-J."/>
            <person name="Ramirez L."/>
            <person name="Alfaro M."/>
            <person name="Sun H."/>
            <person name="Tritt A."/>
            <person name="Yoshinaga Y."/>
            <person name="Zwiers L.-H."/>
            <person name="Turgeon B."/>
            <person name="Goodwin S."/>
            <person name="Spatafora J."/>
            <person name="Crous P."/>
            <person name="Grigoriev I."/>
        </authorList>
    </citation>
    <scope>NUCLEOTIDE SEQUENCE [LARGE SCALE GENOMIC DNA]</scope>
    <source>
        <strain evidence="3">CECT 20119</strain>
    </source>
</reference>
<dbReference type="Proteomes" id="UP000799538">
    <property type="component" value="Unassembled WGS sequence"/>
</dbReference>
<accession>A0A6A6GB97</accession>
<keyword evidence="1" id="KW-0472">Membrane</keyword>
<keyword evidence="1" id="KW-1133">Transmembrane helix</keyword>